<comment type="caution">
    <text evidence="2">The sequence shown here is derived from an EMBL/GenBank/DDBJ whole genome shotgun (WGS) entry which is preliminary data.</text>
</comment>
<evidence type="ECO:0000259" key="1">
    <source>
        <dbReference type="Pfam" id="PF10671"/>
    </source>
</evidence>
<evidence type="ECO:0000313" key="2">
    <source>
        <dbReference type="EMBL" id="KRG72066.1"/>
    </source>
</evidence>
<dbReference type="Gene3D" id="3.55.50.70">
    <property type="match status" value="1"/>
</dbReference>
<dbReference type="STRING" id="344882.ABB29_00990"/>
<gene>
    <name evidence="2" type="ORF">ABB29_00990</name>
</gene>
<evidence type="ECO:0000313" key="3">
    <source>
        <dbReference type="Proteomes" id="UP000052052"/>
    </source>
</evidence>
<dbReference type="Proteomes" id="UP000052052">
    <property type="component" value="Unassembled WGS sequence"/>
</dbReference>
<dbReference type="EMBL" id="LDJL01000001">
    <property type="protein sequence ID" value="KRG72066.1"/>
    <property type="molecule type" value="Genomic_DNA"/>
</dbReference>
<accession>A0A0R0CZP7</accession>
<reference evidence="2 3" key="1">
    <citation type="submission" date="2015-05" db="EMBL/GenBank/DDBJ databases">
        <title>Genome sequencing and analysis of members of genus Stenotrophomonas.</title>
        <authorList>
            <person name="Patil P.P."/>
            <person name="Midha S."/>
            <person name="Patil P.B."/>
        </authorList>
    </citation>
    <scope>NUCLEOTIDE SEQUENCE [LARGE SCALE GENOMIC DNA]</scope>
    <source>
        <strain evidence="2 3">DSM 21858</strain>
    </source>
</reference>
<dbReference type="AlphaFoldDB" id="A0A0R0CZP7"/>
<dbReference type="PATRIC" id="fig|344882.3.peg.205"/>
<dbReference type="InterPro" id="IPR018927">
    <property type="entry name" value="Pilus_synth_Q_C"/>
</dbReference>
<protein>
    <recommendedName>
        <fullName evidence="1">Toxin co-regulated pilus biosynthesis protein Q C-terminal domain-containing protein</fullName>
    </recommendedName>
</protein>
<keyword evidence="3" id="KW-1185">Reference proteome</keyword>
<organism evidence="2 3">
    <name type="scientific">Pseudoxanthomonas dokdonensis</name>
    <dbReference type="NCBI Taxonomy" id="344882"/>
    <lineage>
        <taxon>Bacteria</taxon>
        <taxon>Pseudomonadati</taxon>
        <taxon>Pseudomonadota</taxon>
        <taxon>Gammaproteobacteria</taxon>
        <taxon>Lysobacterales</taxon>
        <taxon>Lysobacteraceae</taxon>
        <taxon>Pseudoxanthomonas</taxon>
    </lineage>
</organism>
<name>A0A0R0CZP7_9GAMM</name>
<dbReference type="Pfam" id="PF10671">
    <property type="entry name" value="TcpQ"/>
    <property type="match status" value="1"/>
</dbReference>
<sequence>MLLSSCASTPAAEFRGRWKPVNRFDEAPQAIALQPAYAYYAAPLDGTLKSMLERWAGDTGMSLSYQSSMDYTLYGAVAQVHSADLAAALAQVNDIYASQGLAISVENNSIVVRQAASANAAATSSSP</sequence>
<proteinExistence type="predicted"/>
<feature type="domain" description="Toxin co-regulated pilus biosynthesis protein Q C-terminal" evidence="1">
    <location>
        <begin position="44"/>
        <end position="107"/>
    </location>
</feature>